<keyword evidence="2" id="KW-1185">Reference proteome</keyword>
<sequence length="51" mass="5800">MGRKEKMKTAEAFDLTMKTQPVGPGWRGSWGGRFHLFGEINKMEAVKKPYA</sequence>
<dbReference type="EMBL" id="JAVYJV010000018">
    <property type="protein sequence ID" value="KAK4346353.1"/>
    <property type="molecule type" value="Genomic_DNA"/>
</dbReference>
<dbReference type="Proteomes" id="UP001291623">
    <property type="component" value="Unassembled WGS sequence"/>
</dbReference>
<evidence type="ECO:0000313" key="2">
    <source>
        <dbReference type="Proteomes" id="UP001291623"/>
    </source>
</evidence>
<gene>
    <name evidence="1" type="ORF">RND71_032692</name>
</gene>
<evidence type="ECO:0000313" key="1">
    <source>
        <dbReference type="EMBL" id="KAK4346353.1"/>
    </source>
</evidence>
<protein>
    <submittedName>
        <fullName evidence="1">Uncharacterized protein</fullName>
    </submittedName>
</protein>
<name>A0AAE1R7S1_9SOLA</name>
<accession>A0AAE1R7S1</accession>
<dbReference type="AlphaFoldDB" id="A0AAE1R7S1"/>
<organism evidence="1 2">
    <name type="scientific">Anisodus tanguticus</name>
    <dbReference type="NCBI Taxonomy" id="243964"/>
    <lineage>
        <taxon>Eukaryota</taxon>
        <taxon>Viridiplantae</taxon>
        <taxon>Streptophyta</taxon>
        <taxon>Embryophyta</taxon>
        <taxon>Tracheophyta</taxon>
        <taxon>Spermatophyta</taxon>
        <taxon>Magnoliopsida</taxon>
        <taxon>eudicotyledons</taxon>
        <taxon>Gunneridae</taxon>
        <taxon>Pentapetalae</taxon>
        <taxon>asterids</taxon>
        <taxon>lamiids</taxon>
        <taxon>Solanales</taxon>
        <taxon>Solanaceae</taxon>
        <taxon>Solanoideae</taxon>
        <taxon>Hyoscyameae</taxon>
        <taxon>Anisodus</taxon>
    </lineage>
</organism>
<proteinExistence type="predicted"/>
<reference evidence="1" key="1">
    <citation type="submission" date="2023-12" db="EMBL/GenBank/DDBJ databases">
        <title>Genome assembly of Anisodus tanguticus.</title>
        <authorList>
            <person name="Wang Y.-J."/>
        </authorList>
    </citation>
    <scope>NUCLEOTIDE SEQUENCE</scope>
    <source>
        <strain evidence="1">KB-2021</strain>
        <tissue evidence="1">Leaf</tissue>
    </source>
</reference>
<comment type="caution">
    <text evidence="1">The sequence shown here is derived from an EMBL/GenBank/DDBJ whole genome shotgun (WGS) entry which is preliminary data.</text>
</comment>